<dbReference type="Proteomes" id="UP000295008">
    <property type="component" value="Unassembled WGS sequence"/>
</dbReference>
<gene>
    <name evidence="2" type="ORF">EDC14_1001136</name>
</gene>
<evidence type="ECO:0000313" key="2">
    <source>
        <dbReference type="EMBL" id="TCL76853.1"/>
    </source>
</evidence>
<keyword evidence="1" id="KW-0812">Transmembrane</keyword>
<dbReference type="AlphaFoldDB" id="A0A4R1SBD2"/>
<dbReference type="OrthoDB" id="1682804at2"/>
<dbReference type="InterPro" id="IPR012861">
    <property type="entry name" value="DUF1634"/>
</dbReference>
<organism evidence="2 3">
    <name type="scientific">Hydrogenispora ethanolica</name>
    <dbReference type="NCBI Taxonomy" id="1082276"/>
    <lineage>
        <taxon>Bacteria</taxon>
        <taxon>Bacillati</taxon>
        <taxon>Bacillota</taxon>
        <taxon>Hydrogenispora</taxon>
    </lineage>
</organism>
<feature type="transmembrane region" description="Helical" evidence="1">
    <location>
        <begin position="100"/>
        <end position="120"/>
    </location>
</feature>
<protein>
    <submittedName>
        <fullName evidence="2">Putative membrane protein</fullName>
    </submittedName>
</protein>
<evidence type="ECO:0000313" key="3">
    <source>
        <dbReference type="Proteomes" id="UP000295008"/>
    </source>
</evidence>
<comment type="caution">
    <text evidence="2">The sequence shown here is derived from an EMBL/GenBank/DDBJ whole genome shotgun (WGS) entry which is preliminary data.</text>
</comment>
<dbReference type="Pfam" id="PF07843">
    <property type="entry name" value="DUF1634"/>
    <property type="match status" value="1"/>
</dbReference>
<feature type="transmembrane region" description="Helical" evidence="1">
    <location>
        <begin position="69"/>
        <end position="94"/>
    </location>
</feature>
<keyword evidence="1" id="KW-0472">Membrane</keyword>
<proteinExistence type="predicted"/>
<name>A0A4R1SBD2_HYDET</name>
<dbReference type="EMBL" id="SLUN01000001">
    <property type="protein sequence ID" value="TCL76853.1"/>
    <property type="molecule type" value="Genomic_DNA"/>
</dbReference>
<sequence>MNEPETEQTVAAAEIAISNLLRVGVLLSAAVILAGLLLLLATGRSGYAAGFYPTAPVAILRGAAAGKPYAVILSGLLLLILTPALRVAVSILLFLRQKDYLYAGITAAVLAVLAISFALGKIV</sequence>
<reference evidence="2 3" key="1">
    <citation type="submission" date="2019-03" db="EMBL/GenBank/DDBJ databases">
        <title>Genomic Encyclopedia of Type Strains, Phase IV (KMG-IV): sequencing the most valuable type-strain genomes for metagenomic binning, comparative biology and taxonomic classification.</title>
        <authorList>
            <person name="Goeker M."/>
        </authorList>
    </citation>
    <scope>NUCLEOTIDE SEQUENCE [LARGE SCALE GENOMIC DNA]</scope>
    <source>
        <strain evidence="2 3">LX-B</strain>
    </source>
</reference>
<feature type="transmembrane region" description="Helical" evidence="1">
    <location>
        <begin position="20"/>
        <end position="41"/>
    </location>
</feature>
<dbReference type="RefSeq" id="WP_132012250.1">
    <property type="nucleotide sequence ID" value="NZ_SLUN01000001.1"/>
</dbReference>
<keyword evidence="3" id="KW-1185">Reference proteome</keyword>
<evidence type="ECO:0000256" key="1">
    <source>
        <dbReference type="SAM" id="Phobius"/>
    </source>
</evidence>
<accession>A0A4R1SBD2</accession>
<keyword evidence="1" id="KW-1133">Transmembrane helix</keyword>